<evidence type="ECO:0000313" key="4">
    <source>
        <dbReference type="Proteomes" id="UP001292094"/>
    </source>
</evidence>
<protein>
    <recommendedName>
        <fullName evidence="2">Methyltransferase FkbM domain-containing protein</fullName>
    </recommendedName>
</protein>
<dbReference type="PANTHER" id="PTHR34009">
    <property type="entry name" value="PROTEIN STAR"/>
    <property type="match status" value="1"/>
</dbReference>
<dbReference type="GO" id="GO:0005886">
    <property type="term" value="C:plasma membrane"/>
    <property type="evidence" value="ECO:0007669"/>
    <property type="project" value="TreeGrafter"/>
</dbReference>
<evidence type="ECO:0000313" key="3">
    <source>
        <dbReference type="EMBL" id="KAK4312789.1"/>
    </source>
</evidence>
<keyword evidence="4" id="KW-1185">Reference proteome</keyword>
<keyword evidence="1" id="KW-1133">Transmembrane helix</keyword>
<dbReference type="GO" id="GO:0031902">
    <property type="term" value="C:late endosome membrane"/>
    <property type="evidence" value="ECO:0007669"/>
    <property type="project" value="TreeGrafter"/>
</dbReference>
<dbReference type="InterPro" id="IPR029063">
    <property type="entry name" value="SAM-dependent_MTases_sf"/>
</dbReference>
<dbReference type="EMBL" id="JAWZYT010001378">
    <property type="protein sequence ID" value="KAK4312789.1"/>
    <property type="molecule type" value="Genomic_DNA"/>
</dbReference>
<dbReference type="GO" id="GO:0005794">
    <property type="term" value="C:Golgi apparatus"/>
    <property type="evidence" value="ECO:0007669"/>
    <property type="project" value="TreeGrafter"/>
</dbReference>
<dbReference type="SUPFAM" id="SSF53335">
    <property type="entry name" value="S-adenosyl-L-methionine-dependent methyltransferases"/>
    <property type="match status" value="1"/>
</dbReference>
<dbReference type="GO" id="GO:0005789">
    <property type="term" value="C:endoplasmic reticulum membrane"/>
    <property type="evidence" value="ECO:0007669"/>
    <property type="project" value="TreeGrafter"/>
</dbReference>
<feature type="domain" description="Methyltransferase FkbM" evidence="2">
    <location>
        <begin position="135"/>
        <end position="282"/>
    </location>
</feature>
<gene>
    <name evidence="3" type="ORF">Pmani_015801</name>
</gene>
<accession>A0AAE1PR77</accession>
<dbReference type="InterPro" id="IPR053202">
    <property type="entry name" value="EGF_Rcpt_Signaling_Reg"/>
</dbReference>
<sequence>MITSWQGGGGKRKKMSQPVSWRWWQRVGVVAVMALSSVFLFNHVYPASVYNFATTVPVEEKDKKVMLVTKDNFVGVDQEETGLADFIRHTHIVPPSPLPYVLEEPNRIDFSQFKQSAIANNTFLKGMRGGVFLEAGAFTGEKLSNTLYFEKYLGWTGLLVEPDPELYSKLLSHHRKAYSINSGLSLTTRADVLRFKQDGYLGRMGSDKGSIEVNVFPLYSVLRALNYTTVDFFSLDIEGDEMKVLQTIPWDKVKFRLITIEVNHVAGGTKGILNYLESKGYTFLGVKMIDAWFGLRELLVQSQMDVDQYLKKNKIVMERKKILRHK</sequence>
<proteinExistence type="predicted"/>
<name>A0AAE1PR77_9EUCA</name>
<evidence type="ECO:0000256" key="1">
    <source>
        <dbReference type="SAM" id="Phobius"/>
    </source>
</evidence>
<organism evidence="3 4">
    <name type="scientific">Petrolisthes manimaculis</name>
    <dbReference type="NCBI Taxonomy" id="1843537"/>
    <lineage>
        <taxon>Eukaryota</taxon>
        <taxon>Metazoa</taxon>
        <taxon>Ecdysozoa</taxon>
        <taxon>Arthropoda</taxon>
        <taxon>Crustacea</taxon>
        <taxon>Multicrustacea</taxon>
        <taxon>Malacostraca</taxon>
        <taxon>Eumalacostraca</taxon>
        <taxon>Eucarida</taxon>
        <taxon>Decapoda</taxon>
        <taxon>Pleocyemata</taxon>
        <taxon>Anomura</taxon>
        <taxon>Galatheoidea</taxon>
        <taxon>Porcellanidae</taxon>
        <taxon>Petrolisthes</taxon>
    </lineage>
</organism>
<dbReference type="InterPro" id="IPR006342">
    <property type="entry name" value="FkbM_mtfrase"/>
</dbReference>
<dbReference type="GO" id="GO:0006888">
    <property type="term" value="P:endoplasmic reticulum to Golgi vesicle-mediated transport"/>
    <property type="evidence" value="ECO:0007669"/>
    <property type="project" value="TreeGrafter"/>
</dbReference>
<feature type="transmembrane region" description="Helical" evidence="1">
    <location>
        <begin position="21"/>
        <end position="41"/>
    </location>
</feature>
<dbReference type="AlphaFoldDB" id="A0AAE1PR77"/>
<evidence type="ECO:0000259" key="2">
    <source>
        <dbReference type="Pfam" id="PF05050"/>
    </source>
</evidence>
<keyword evidence="1" id="KW-0472">Membrane</keyword>
<dbReference type="GO" id="GO:0016197">
    <property type="term" value="P:endosomal transport"/>
    <property type="evidence" value="ECO:0007669"/>
    <property type="project" value="TreeGrafter"/>
</dbReference>
<dbReference type="PANTHER" id="PTHR34009:SF2">
    <property type="entry name" value="PROTEIN STAR"/>
    <property type="match status" value="1"/>
</dbReference>
<comment type="caution">
    <text evidence="3">The sequence shown here is derived from an EMBL/GenBank/DDBJ whole genome shotgun (WGS) entry which is preliminary data.</text>
</comment>
<reference evidence="3" key="1">
    <citation type="submission" date="2023-11" db="EMBL/GenBank/DDBJ databases">
        <title>Genome assemblies of two species of porcelain crab, Petrolisthes cinctipes and Petrolisthes manimaculis (Anomura: Porcellanidae).</title>
        <authorList>
            <person name="Angst P."/>
        </authorList>
    </citation>
    <scope>NUCLEOTIDE SEQUENCE</scope>
    <source>
        <strain evidence="3">PB745_02</strain>
        <tissue evidence="3">Gill</tissue>
    </source>
</reference>
<dbReference type="Gene3D" id="3.40.50.150">
    <property type="entry name" value="Vaccinia Virus protein VP39"/>
    <property type="match status" value="1"/>
</dbReference>
<keyword evidence="1" id="KW-0812">Transmembrane</keyword>
<dbReference type="Pfam" id="PF05050">
    <property type="entry name" value="Methyltransf_21"/>
    <property type="match status" value="1"/>
</dbReference>
<dbReference type="Proteomes" id="UP001292094">
    <property type="component" value="Unassembled WGS sequence"/>
</dbReference>